<gene>
    <name evidence="2" type="ORF">HMPREF9453_00898</name>
</gene>
<keyword evidence="1" id="KW-0732">Signal</keyword>
<evidence type="ECO:0000313" key="3">
    <source>
        <dbReference type="Proteomes" id="UP000003277"/>
    </source>
</evidence>
<accession>H1CZW0</accession>
<proteinExistence type="predicted"/>
<protein>
    <recommendedName>
        <fullName evidence="4">DUF1795 domain-containing protein</fullName>
    </recommendedName>
</protein>
<evidence type="ECO:0000256" key="1">
    <source>
        <dbReference type="SAM" id="SignalP"/>
    </source>
</evidence>
<dbReference type="PATRIC" id="fig|742743.3.peg.915"/>
<dbReference type="STRING" id="742743.HMPREF9453_00898"/>
<comment type="caution">
    <text evidence="2">The sequence shown here is derived from an EMBL/GenBank/DDBJ whole genome shotgun (WGS) entry which is preliminary data.</text>
</comment>
<name>H1CZW0_9FIRM</name>
<feature type="chain" id="PRO_5003548829" description="DUF1795 domain-containing protein" evidence="1">
    <location>
        <begin position="24"/>
        <end position="343"/>
    </location>
</feature>
<keyword evidence="3" id="KW-1185">Reference proteome</keyword>
<feature type="signal peptide" evidence="1">
    <location>
        <begin position="1"/>
        <end position="23"/>
    </location>
</feature>
<dbReference type="RefSeq" id="WP_008859394.1">
    <property type="nucleotide sequence ID" value="NZ_JH591187.1"/>
</dbReference>
<evidence type="ECO:0008006" key="4">
    <source>
        <dbReference type="Google" id="ProtNLM"/>
    </source>
</evidence>
<dbReference type="HOGENOM" id="CLU_808292_0_0_9"/>
<dbReference type="Proteomes" id="UP000003277">
    <property type="component" value="Unassembled WGS sequence"/>
</dbReference>
<organism evidence="2 3">
    <name type="scientific">Dialister succinatiphilus YIT 11850</name>
    <dbReference type="NCBI Taxonomy" id="742743"/>
    <lineage>
        <taxon>Bacteria</taxon>
        <taxon>Bacillati</taxon>
        <taxon>Bacillota</taxon>
        <taxon>Negativicutes</taxon>
        <taxon>Veillonellales</taxon>
        <taxon>Veillonellaceae</taxon>
        <taxon>Dialister</taxon>
    </lineage>
</organism>
<dbReference type="eggNOG" id="ENOG502ZXXS">
    <property type="taxonomic scope" value="Bacteria"/>
</dbReference>
<dbReference type="EMBL" id="ADLT01000019">
    <property type="protein sequence ID" value="EHO63198.1"/>
    <property type="molecule type" value="Genomic_DNA"/>
</dbReference>
<reference evidence="2 3" key="1">
    <citation type="submission" date="2011-11" db="EMBL/GenBank/DDBJ databases">
        <title>The Genome Sequence of Dialister succinatiphilus YIT 11850.</title>
        <authorList>
            <consortium name="The Broad Institute Genome Sequencing Platform"/>
            <person name="Earl A."/>
            <person name="Ward D."/>
            <person name="Feldgarden M."/>
            <person name="Gevers D."/>
            <person name="Morotomi M."/>
            <person name="Young S.K."/>
            <person name="Zeng Q."/>
            <person name="Gargeya S."/>
            <person name="Fitzgerald M."/>
            <person name="Haas B."/>
            <person name="Abouelleil A."/>
            <person name="Alvarado L."/>
            <person name="Arachchi H.M."/>
            <person name="Berlin A."/>
            <person name="Brown A."/>
            <person name="Chapman S.B."/>
            <person name="Dunbar C."/>
            <person name="Gearin G."/>
            <person name="Goldberg J."/>
            <person name="Griggs A."/>
            <person name="Gujja S."/>
            <person name="Heiman D."/>
            <person name="Howarth C."/>
            <person name="Lui A."/>
            <person name="MacDonald P.J.P."/>
            <person name="Montmayeur A."/>
            <person name="Murphy C."/>
            <person name="Neiman D."/>
            <person name="Pearson M."/>
            <person name="Priest M."/>
            <person name="Roberts A."/>
            <person name="Saif S."/>
            <person name="Shea T."/>
            <person name="Sisk P."/>
            <person name="Stolte C."/>
            <person name="Sykes S."/>
            <person name="Wortman J."/>
            <person name="Nusbaum C."/>
            <person name="Birren B."/>
        </authorList>
    </citation>
    <scope>NUCLEOTIDE SEQUENCE [LARGE SCALE GENOMIC DNA]</scope>
    <source>
        <strain evidence="2 3">YIT 11850</strain>
    </source>
</reference>
<dbReference type="AlphaFoldDB" id="H1CZW0"/>
<sequence>MKKAAVISAMVLAAALSFQGTWAREPVAGEAAPVSEAAYTYDNKVSGLTMVIPGNRVENEKSSPAVYQAFLPDEGISLSILSRAYGQPYSEGKMKEQAREAQKFLQENIKKSGEKPVSMKSVETKAGRALRAETKGQGEDGNFSVIRYLFLRQEGTAMISFTMKEEDVKRNRPLVENMVNSLSFYTPMQKVSVKGTAYTYDIPSSMQVDYDPPVAPGHVLVAGNHLLMTGVAALPISENREFSFLPSSLASLSDKEKADIESHFRAKLASESSGKYVKNVTFLFDSFHGLPGLKLDFDDQGDHNTSYIFVKDGKYISFDYIYNVKEKTYADQVIAQSAASISL</sequence>
<evidence type="ECO:0000313" key="2">
    <source>
        <dbReference type="EMBL" id="EHO63198.1"/>
    </source>
</evidence>